<organism evidence="2 3">
    <name type="scientific">Corynebacterium poyangense</name>
    <dbReference type="NCBI Taxonomy" id="2684405"/>
    <lineage>
        <taxon>Bacteria</taxon>
        <taxon>Bacillati</taxon>
        <taxon>Actinomycetota</taxon>
        <taxon>Actinomycetes</taxon>
        <taxon>Mycobacteriales</taxon>
        <taxon>Corynebacteriaceae</taxon>
        <taxon>Corynebacterium</taxon>
    </lineage>
</organism>
<proteinExistence type="predicted"/>
<accession>A0A7H0SSL2</accession>
<dbReference type="KEGG" id="cpoy:GP475_11570"/>
<dbReference type="Gene3D" id="3.40.630.30">
    <property type="match status" value="1"/>
</dbReference>
<dbReference type="EMBL" id="CP046884">
    <property type="protein sequence ID" value="QNQ91537.1"/>
    <property type="molecule type" value="Genomic_DNA"/>
</dbReference>
<dbReference type="PANTHER" id="PTHR43233:SF1">
    <property type="entry name" value="FAMILY N-ACETYLTRANSFERASE, PUTATIVE (AFU_ORTHOLOGUE AFUA_6G03350)-RELATED"/>
    <property type="match status" value="1"/>
</dbReference>
<keyword evidence="2" id="KW-0808">Transferase</keyword>
<keyword evidence="3" id="KW-1185">Reference proteome</keyword>
<dbReference type="InterPro" id="IPR053144">
    <property type="entry name" value="Acetyltransferase_Butenolide"/>
</dbReference>
<name>A0A7H0SSL2_9CORY</name>
<protein>
    <submittedName>
        <fullName evidence="2">GNAT family N-acetyltransferase</fullName>
    </submittedName>
</protein>
<reference evidence="2 3" key="1">
    <citation type="submission" date="2019-12" db="EMBL/GenBank/DDBJ databases">
        <title>Corynebacterium sp. nov., isolated from feces of the Anser Albifrons in China.</title>
        <authorList>
            <person name="Liu Q."/>
        </authorList>
    </citation>
    <scope>NUCLEOTIDE SEQUENCE [LARGE SCALE GENOMIC DNA]</scope>
    <source>
        <strain evidence="2 3">4H37-19</strain>
    </source>
</reference>
<gene>
    <name evidence="2" type="ORF">GP475_11570</name>
</gene>
<dbReference type="PANTHER" id="PTHR43233">
    <property type="entry name" value="FAMILY N-ACETYLTRANSFERASE, PUTATIVE (AFU_ORTHOLOGUE AFUA_6G03350)-RELATED"/>
    <property type="match status" value="1"/>
</dbReference>
<dbReference type="InterPro" id="IPR000182">
    <property type="entry name" value="GNAT_dom"/>
</dbReference>
<dbReference type="CDD" id="cd04301">
    <property type="entry name" value="NAT_SF"/>
    <property type="match status" value="1"/>
</dbReference>
<evidence type="ECO:0000313" key="3">
    <source>
        <dbReference type="Proteomes" id="UP000516320"/>
    </source>
</evidence>
<dbReference type="InterPro" id="IPR016181">
    <property type="entry name" value="Acyl_CoA_acyltransferase"/>
</dbReference>
<dbReference type="Pfam" id="PF00583">
    <property type="entry name" value="Acetyltransf_1"/>
    <property type="match status" value="1"/>
</dbReference>
<sequence length="107" mass="11973">MRYQGEKHLPASELEDLYNSVGWGAYTSDLEALVSGVGNSRYVVTARDDNGTLLGLTRIVGDSHTIAYLQDILVRPTTQRQGIGRELMNRVFQPFIHCRQHVLITDG</sequence>
<evidence type="ECO:0000259" key="1">
    <source>
        <dbReference type="Pfam" id="PF00583"/>
    </source>
</evidence>
<dbReference type="Proteomes" id="UP000516320">
    <property type="component" value="Chromosome"/>
</dbReference>
<evidence type="ECO:0000313" key="2">
    <source>
        <dbReference type="EMBL" id="QNQ91537.1"/>
    </source>
</evidence>
<feature type="domain" description="N-acetyltransferase" evidence="1">
    <location>
        <begin position="23"/>
        <end position="93"/>
    </location>
</feature>
<dbReference type="SUPFAM" id="SSF55729">
    <property type="entry name" value="Acyl-CoA N-acyltransferases (Nat)"/>
    <property type="match status" value="1"/>
</dbReference>
<dbReference type="GO" id="GO:0016747">
    <property type="term" value="F:acyltransferase activity, transferring groups other than amino-acyl groups"/>
    <property type="evidence" value="ECO:0007669"/>
    <property type="project" value="InterPro"/>
</dbReference>
<dbReference type="AlphaFoldDB" id="A0A7H0SSL2"/>